<reference evidence="1" key="1">
    <citation type="submission" date="2020-02" db="EMBL/GenBank/DDBJ databases">
        <authorList>
            <person name="Meier V. D."/>
        </authorList>
    </citation>
    <scope>NUCLEOTIDE SEQUENCE</scope>
    <source>
        <strain evidence="1">AVDCRST_MAG01</strain>
    </source>
</reference>
<proteinExistence type="predicted"/>
<gene>
    <name evidence="1" type="ORF">AVDCRST_MAG01-01-1787</name>
</gene>
<dbReference type="AlphaFoldDB" id="A0A6J4PEQ4"/>
<evidence type="ECO:0000313" key="1">
    <source>
        <dbReference type="EMBL" id="CAA9413799.1"/>
    </source>
</evidence>
<protein>
    <submittedName>
        <fullName evidence="1">Uncharacterized protein</fullName>
    </submittedName>
</protein>
<accession>A0A6J4PEQ4</accession>
<name>A0A6J4PEQ4_9ACTN</name>
<organism evidence="1">
    <name type="scientific">uncultured Rubrobacteraceae bacterium</name>
    <dbReference type="NCBI Taxonomy" id="349277"/>
    <lineage>
        <taxon>Bacteria</taxon>
        <taxon>Bacillati</taxon>
        <taxon>Actinomycetota</taxon>
        <taxon>Rubrobacteria</taxon>
        <taxon>Rubrobacterales</taxon>
        <taxon>Rubrobacteraceae</taxon>
        <taxon>environmental samples</taxon>
    </lineage>
</organism>
<sequence length="39" mass="4127">MVSVCPYSPECVEVIFSELRAEVVLGSPDGGATTRLARS</sequence>
<dbReference type="EMBL" id="CADCUW010000266">
    <property type="protein sequence ID" value="CAA9413799.1"/>
    <property type="molecule type" value="Genomic_DNA"/>
</dbReference>